<name>A0AAN6XV22_9PEZI</name>
<sequence length="352" mass="39817">MTPTLLDNFNDGTVLLKLGQALWSWNICRESCRLHRYYTFYKANVSSYLEVSNSSRHFKSHQDIFTALQTIRSNPDITMDELSFQIRNWTGSAGSSPGGSTAAALTAKLLVMVEPSPLHQSSDRLEKGTRRTYWNSDTPFSKYIQGLFPVENHPILSSTQADAELLADMKSDLRATKLMKSLGITFRATYDISNHLRYDRKANVVEIFHHVAFLKEQLRATKGAGDCSIPSASIKMGSLPRPLVIESLVNSCSFDPEIMKFEFSSIRNPGEETITYIYFADRLSDIYNEVQNPRPRTWLERQVERKSGARYMMMATLIGVIFAVLLGMASLAVSTYQTWIAYQAWQHPVTPA</sequence>
<organism evidence="2 3">
    <name type="scientific">Rhypophila decipiens</name>
    <dbReference type="NCBI Taxonomy" id="261697"/>
    <lineage>
        <taxon>Eukaryota</taxon>
        <taxon>Fungi</taxon>
        <taxon>Dikarya</taxon>
        <taxon>Ascomycota</taxon>
        <taxon>Pezizomycotina</taxon>
        <taxon>Sordariomycetes</taxon>
        <taxon>Sordariomycetidae</taxon>
        <taxon>Sordariales</taxon>
        <taxon>Naviculisporaceae</taxon>
        <taxon>Rhypophila</taxon>
    </lineage>
</organism>
<evidence type="ECO:0000313" key="2">
    <source>
        <dbReference type="EMBL" id="KAK4206090.1"/>
    </source>
</evidence>
<dbReference type="AlphaFoldDB" id="A0AAN6XV22"/>
<dbReference type="EMBL" id="MU858514">
    <property type="protein sequence ID" value="KAK4206090.1"/>
    <property type="molecule type" value="Genomic_DNA"/>
</dbReference>
<feature type="transmembrane region" description="Helical" evidence="1">
    <location>
        <begin position="311"/>
        <end position="333"/>
    </location>
</feature>
<dbReference type="Proteomes" id="UP001301769">
    <property type="component" value="Unassembled WGS sequence"/>
</dbReference>
<reference evidence="2" key="1">
    <citation type="journal article" date="2023" name="Mol. Phylogenet. Evol.">
        <title>Genome-scale phylogeny and comparative genomics of the fungal order Sordariales.</title>
        <authorList>
            <person name="Hensen N."/>
            <person name="Bonometti L."/>
            <person name="Westerberg I."/>
            <person name="Brannstrom I.O."/>
            <person name="Guillou S."/>
            <person name="Cros-Aarteil S."/>
            <person name="Calhoun S."/>
            <person name="Haridas S."/>
            <person name="Kuo A."/>
            <person name="Mondo S."/>
            <person name="Pangilinan J."/>
            <person name="Riley R."/>
            <person name="LaButti K."/>
            <person name="Andreopoulos B."/>
            <person name="Lipzen A."/>
            <person name="Chen C."/>
            <person name="Yan M."/>
            <person name="Daum C."/>
            <person name="Ng V."/>
            <person name="Clum A."/>
            <person name="Steindorff A."/>
            <person name="Ohm R.A."/>
            <person name="Martin F."/>
            <person name="Silar P."/>
            <person name="Natvig D.O."/>
            <person name="Lalanne C."/>
            <person name="Gautier V."/>
            <person name="Ament-Velasquez S.L."/>
            <person name="Kruys A."/>
            <person name="Hutchinson M.I."/>
            <person name="Powell A.J."/>
            <person name="Barry K."/>
            <person name="Miller A.N."/>
            <person name="Grigoriev I.V."/>
            <person name="Debuchy R."/>
            <person name="Gladieux P."/>
            <person name="Hiltunen Thoren M."/>
            <person name="Johannesson H."/>
        </authorList>
    </citation>
    <scope>NUCLEOTIDE SEQUENCE</scope>
    <source>
        <strain evidence="2">PSN293</strain>
    </source>
</reference>
<keyword evidence="1" id="KW-0472">Membrane</keyword>
<reference evidence="2" key="2">
    <citation type="submission" date="2023-05" db="EMBL/GenBank/DDBJ databases">
        <authorList>
            <consortium name="Lawrence Berkeley National Laboratory"/>
            <person name="Steindorff A."/>
            <person name="Hensen N."/>
            <person name="Bonometti L."/>
            <person name="Westerberg I."/>
            <person name="Brannstrom I.O."/>
            <person name="Guillou S."/>
            <person name="Cros-Aarteil S."/>
            <person name="Calhoun S."/>
            <person name="Haridas S."/>
            <person name="Kuo A."/>
            <person name="Mondo S."/>
            <person name="Pangilinan J."/>
            <person name="Riley R."/>
            <person name="Labutti K."/>
            <person name="Andreopoulos B."/>
            <person name="Lipzen A."/>
            <person name="Chen C."/>
            <person name="Yanf M."/>
            <person name="Daum C."/>
            <person name="Ng V."/>
            <person name="Clum A."/>
            <person name="Ohm R."/>
            <person name="Martin F."/>
            <person name="Silar P."/>
            <person name="Natvig D."/>
            <person name="Lalanne C."/>
            <person name="Gautier V."/>
            <person name="Ament-Velasquez S.L."/>
            <person name="Kruys A."/>
            <person name="Hutchinson M.I."/>
            <person name="Powell A.J."/>
            <person name="Barry K."/>
            <person name="Miller A.N."/>
            <person name="Grigoriev I.V."/>
            <person name="Debuchy R."/>
            <person name="Gladieux P."/>
            <person name="Thoren M.H."/>
            <person name="Johannesson H."/>
        </authorList>
    </citation>
    <scope>NUCLEOTIDE SEQUENCE</scope>
    <source>
        <strain evidence="2">PSN293</strain>
    </source>
</reference>
<gene>
    <name evidence="2" type="ORF">QBC37DRAFT_461288</name>
</gene>
<evidence type="ECO:0000313" key="3">
    <source>
        <dbReference type="Proteomes" id="UP001301769"/>
    </source>
</evidence>
<proteinExistence type="predicted"/>
<keyword evidence="3" id="KW-1185">Reference proteome</keyword>
<keyword evidence="1" id="KW-1133">Transmembrane helix</keyword>
<accession>A0AAN6XV22</accession>
<keyword evidence="1" id="KW-0812">Transmembrane</keyword>
<protein>
    <submittedName>
        <fullName evidence="2">Uncharacterized protein</fullName>
    </submittedName>
</protein>
<comment type="caution">
    <text evidence="2">The sequence shown here is derived from an EMBL/GenBank/DDBJ whole genome shotgun (WGS) entry which is preliminary data.</text>
</comment>
<evidence type="ECO:0000256" key="1">
    <source>
        <dbReference type="SAM" id="Phobius"/>
    </source>
</evidence>